<evidence type="ECO:0000313" key="1">
    <source>
        <dbReference type="EMBL" id="CAG9809900.1"/>
    </source>
</evidence>
<sequence length="138" mass="15683">MTFYEQSLQSLIAAGKVINVFLRCDLYLKVLKMTETSATRRNFSISRSGKFKRRNKDRVSITDQHWITPDIEFEFERIINSQKASIGGNVESASRTLGQCSQNAINDKSLFTTLNSNDKKSDKNCDENASSNEFVNTK</sequence>
<proteinExistence type="predicted"/>
<organism evidence="1 2">
    <name type="scientific">Chironomus riparius</name>
    <dbReference type="NCBI Taxonomy" id="315576"/>
    <lineage>
        <taxon>Eukaryota</taxon>
        <taxon>Metazoa</taxon>
        <taxon>Ecdysozoa</taxon>
        <taxon>Arthropoda</taxon>
        <taxon>Hexapoda</taxon>
        <taxon>Insecta</taxon>
        <taxon>Pterygota</taxon>
        <taxon>Neoptera</taxon>
        <taxon>Endopterygota</taxon>
        <taxon>Diptera</taxon>
        <taxon>Nematocera</taxon>
        <taxon>Chironomoidea</taxon>
        <taxon>Chironomidae</taxon>
        <taxon>Chironominae</taxon>
        <taxon>Chironomus</taxon>
    </lineage>
</organism>
<protein>
    <submittedName>
        <fullName evidence="1">Uncharacterized protein</fullName>
    </submittedName>
</protein>
<dbReference type="AlphaFoldDB" id="A0A9N9WXH2"/>
<gene>
    <name evidence="1" type="ORF">CHIRRI_LOCUS12720</name>
</gene>
<reference evidence="1" key="2">
    <citation type="submission" date="2022-10" db="EMBL/GenBank/DDBJ databases">
        <authorList>
            <consortium name="ENA_rothamsted_submissions"/>
            <consortium name="culmorum"/>
            <person name="King R."/>
        </authorList>
    </citation>
    <scope>NUCLEOTIDE SEQUENCE</scope>
</reference>
<dbReference type="OrthoDB" id="10582801at2759"/>
<accession>A0A9N9WXH2</accession>
<name>A0A9N9WXH2_9DIPT</name>
<keyword evidence="2" id="KW-1185">Reference proteome</keyword>
<evidence type="ECO:0000313" key="2">
    <source>
        <dbReference type="Proteomes" id="UP001153620"/>
    </source>
</evidence>
<reference evidence="1" key="1">
    <citation type="submission" date="2022-01" db="EMBL/GenBank/DDBJ databases">
        <authorList>
            <person name="King R."/>
        </authorList>
    </citation>
    <scope>NUCLEOTIDE SEQUENCE</scope>
</reference>
<dbReference type="Proteomes" id="UP001153620">
    <property type="component" value="Chromosome 3"/>
</dbReference>
<dbReference type="EMBL" id="OU895879">
    <property type="protein sequence ID" value="CAG9809900.1"/>
    <property type="molecule type" value="Genomic_DNA"/>
</dbReference>